<sequence>MATDKRMSSDELTAYNQKLLQQAYSKVATGLKNLETPLLYKLYLEHLGKLQGQGLRNSILIHEQMGNATHMETYNDFQKKYGLQVKGKSTAIRVIENDAYDMEVDKDVVEPTTGKILRDEDGNAITKKAWITIPNFKAVAYFDISQTSGDKDKVPLQAIPSKEELLQSIE</sequence>
<evidence type="ECO:0000313" key="2">
    <source>
        <dbReference type="Proteomes" id="UP000564536"/>
    </source>
</evidence>
<protein>
    <submittedName>
        <fullName evidence="1">Uncharacterized protein</fullName>
    </submittedName>
</protein>
<name>A0A841Z805_9LIST</name>
<gene>
    <name evidence="1" type="ORF">HB943_16445</name>
</gene>
<dbReference type="RefSeq" id="WP_185427734.1">
    <property type="nucleotide sequence ID" value="NZ_JAARRL010000062.1"/>
</dbReference>
<evidence type="ECO:0000313" key="1">
    <source>
        <dbReference type="EMBL" id="MBC1502191.1"/>
    </source>
</evidence>
<proteinExistence type="predicted"/>
<dbReference type="AlphaFoldDB" id="A0A841Z805"/>
<organism evidence="1 2">
    <name type="scientific">Listeria weihenstephanensis</name>
    <dbReference type="NCBI Taxonomy" id="1006155"/>
    <lineage>
        <taxon>Bacteria</taxon>
        <taxon>Bacillati</taxon>
        <taxon>Bacillota</taxon>
        <taxon>Bacilli</taxon>
        <taxon>Bacillales</taxon>
        <taxon>Listeriaceae</taxon>
        <taxon>Listeria</taxon>
    </lineage>
</organism>
<feature type="non-terminal residue" evidence="1">
    <location>
        <position position="170"/>
    </location>
</feature>
<comment type="caution">
    <text evidence="1">The sequence shown here is derived from an EMBL/GenBank/DDBJ whole genome shotgun (WGS) entry which is preliminary data.</text>
</comment>
<dbReference type="EMBL" id="JAARRL010000062">
    <property type="protein sequence ID" value="MBC1502191.1"/>
    <property type="molecule type" value="Genomic_DNA"/>
</dbReference>
<reference evidence="1 2" key="1">
    <citation type="submission" date="2020-03" db="EMBL/GenBank/DDBJ databases">
        <title>Soil Listeria distribution.</title>
        <authorList>
            <person name="Liao J."/>
            <person name="Wiedmann M."/>
        </authorList>
    </citation>
    <scope>NUCLEOTIDE SEQUENCE [LARGE SCALE GENOMIC DNA]</scope>
    <source>
        <strain evidence="1 2">FSL L7-1523</strain>
    </source>
</reference>
<accession>A0A841Z805</accession>
<dbReference type="Proteomes" id="UP000564536">
    <property type="component" value="Unassembled WGS sequence"/>
</dbReference>